<dbReference type="InterPro" id="IPR000488">
    <property type="entry name" value="Death_dom"/>
</dbReference>
<dbReference type="RefSeq" id="XP_019862345.1">
    <property type="nucleotide sequence ID" value="XM_020006786.1"/>
</dbReference>
<dbReference type="InterPro" id="IPR011029">
    <property type="entry name" value="DEATH-like_dom_sf"/>
</dbReference>
<dbReference type="PANTHER" id="PTHR46832:SF1">
    <property type="entry name" value="5'-METHYLTHIOADENOSINE_S-ADENOSYLHOMOCYSTEINE NUCLEOSIDASE"/>
    <property type="match status" value="1"/>
</dbReference>
<dbReference type="PANTHER" id="PTHR46832">
    <property type="entry name" value="5'-METHYLTHIOADENOSINE/S-ADENOSYLHOMOCYSTEINE NUCLEOSIDASE"/>
    <property type="match status" value="1"/>
</dbReference>
<dbReference type="KEGG" id="aqu:109590950"/>
<dbReference type="PROSITE" id="PS50017">
    <property type="entry name" value="DEATH_DOMAIN"/>
    <property type="match status" value="1"/>
</dbReference>
<dbReference type="GO" id="GO:0008782">
    <property type="term" value="F:adenosylhomocysteine nucleosidase activity"/>
    <property type="evidence" value="ECO:0007669"/>
    <property type="project" value="TreeGrafter"/>
</dbReference>
<dbReference type="Proteomes" id="UP000007879">
    <property type="component" value="Unassembled WGS sequence"/>
</dbReference>
<dbReference type="Pfam" id="PF01048">
    <property type="entry name" value="PNP_UDP_1"/>
    <property type="match status" value="1"/>
</dbReference>
<evidence type="ECO:0000313" key="3">
    <source>
        <dbReference type="EnsemblMetazoa" id="XP_019862345.1"/>
    </source>
</evidence>
<dbReference type="AlphaFoldDB" id="A0AAN0JZC4"/>
<feature type="region of interest" description="Disordered" evidence="1">
    <location>
        <begin position="101"/>
        <end position="131"/>
    </location>
</feature>
<dbReference type="CDD" id="cd01670">
    <property type="entry name" value="Death"/>
    <property type="match status" value="1"/>
</dbReference>
<dbReference type="SUPFAM" id="SSF47986">
    <property type="entry name" value="DEATH domain"/>
    <property type="match status" value="1"/>
</dbReference>
<evidence type="ECO:0000313" key="4">
    <source>
        <dbReference type="Proteomes" id="UP000007879"/>
    </source>
</evidence>
<feature type="domain" description="Death" evidence="2">
    <location>
        <begin position="26"/>
        <end position="89"/>
    </location>
</feature>
<dbReference type="Gene3D" id="1.10.533.10">
    <property type="entry name" value="Death Domain, Fas"/>
    <property type="match status" value="1"/>
</dbReference>
<evidence type="ECO:0000256" key="1">
    <source>
        <dbReference type="SAM" id="MobiDB-lite"/>
    </source>
</evidence>
<reference evidence="3" key="2">
    <citation type="submission" date="2024-06" db="UniProtKB">
        <authorList>
            <consortium name="EnsemblMetazoa"/>
        </authorList>
    </citation>
    <scope>IDENTIFICATION</scope>
</reference>
<organism evidence="3 4">
    <name type="scientific">Amphimedon queenslandica</name>
    <name type="common">Sponge</name>
    <dbReference type="NCBI Taxonomy" id="400682"/>
    <lineage>
        <taxon>Eukaryota</taxon>
        <taxon>Metazoa</taxon>
        <taxon>Porifera</taxon>
        <taxon>Demospongiae</taxon>
        <taxon>Heteroscleromorpha</taxon>
        <taxon>Haplosclerida</taxon>
        <taxon>Niphatidae</taxon>
        <taxon>Amphimedon</taxon>
    </lineage>
</organism>
<dbReference type="InterPro" id="IPR035994">
    <property type="entry name" value="Nucleoside_phosphorylase_sf"/>
</dbReference>
<dbReference type="EnsemblMetazoa" id="XM_020006786.1">
    <property type="protein sequence ID" value="XP_019862345.1"/>
    <property type="gene ID" value="LOC109590950"/>
</dbReference>
<accession>A0AAN0JZC4</accession>
<dbReference type="GO" id="GO:0005829">
    <property type="term" value="C:cytosol"/>
    <property type="evidence" value="ECO:0007669"/>
    <property type="project" value="TreeGrafter"/>
</dbReference>
<dbReference type="GO" id="GO:0007165">
    <property type="term" value="P:signal transduction"/>
    <property type="evidence" value="ECO:0007669"/>
    <property type="project" value="InterPro"/>
</dbReference>
<dbReference type="InterPro" id="IPR000845">
    <property type="entry name" value="Nucleoside_phosphorylase_d"/>
</dbReference>
<protein>
    <recommendedName>
        <fullName evidence="2">Death domain-containing protein</fullName>
    </recommendedName>
</protein>
<name>A0AAN0JZC4_AMPQE</name>
<dbReference type="GO" id="GO:0019284">
    <property type="term" value="P:L-methionine salvage from S-adenosylmethionine"/>
    <property type="evidence" value="ECO:0007669"/>
    <property type="project" value="TreeGrafter"/>
</dbReference>
<feature type="compositionally biased region" description="Basic and acidic residues" evidence="1">
    <location>
        <begin position="102"/>
        <end position="129"/>
    </location>
</feature>
<proteinExistence type="predicted"/>
<evidence type="ECO:0000259" key="2">
    <source>
        <dbReference type="PROSITE" id="PS50017"/>
    </source>
</evidence>
<keyword evidence="4" id="KW-1185">Reference proteome</keyword>
<dbReference type="GeneID" id="109590950"/>
<dbReference type="GO" id="GO:0009116">
    <property type="term" value="P:nucleoside metabolic process"/>
    <property type="evidence" value="ECO:0007669"/>
    <property type="project" value="InterPro"/>
</dbReference>
<dbReference type="SUPFAM" id="SSF53167">
    <property type="entry name" value="Purine and uridine phosphorylases"/>
    <property type="match status" value="1"/>
</dbReference>
<sequence length="422" mass="46659">MSKILDINDLINVIQRLEETRFDKTKWKKLGGTLGLSNNTLKMINKDESGETEDCFRECLGGWLRRSDNVDKVGKPSYDTLADGLDKINGCTTQAEYIRGLTEGRKPAKRPKLDPTSTKKSDAGYRHNDGGAQAITGIEDIDGTVQKDPPKWQYNDEIVKRVPKTQKFTKSLVKDIEILLMPATTSEEDPVVYYLKQSSKKLIETDIDGLRIFIGNYGKSKVIVVMTAPSKSRQGPIHAGVITSKMLENFPSIKYIVAVGVCFGMDPGKQKLGDVVISDMICDFTNKREGVGQNEYQRGPHPDVKQVILHKFRPPHGFKMLHNITVSIGVLISTGSLIDNPDVKQELLAQKPHAIAGEMEGAGIMTAIDYAPEHGVSAIVIKGIGDWGDGDKEATKKWKPFAARAAAHYVHAALNDWEQLTD</sequence>
<dbReference type="Gene3D" id="3.40.50.1580">
    <property type="entry name" value="Nucleoside phosphorylase domain"/>
    <property type="match status" value="1"/>
</dbReference>
<reference evidence="4" key="1">
    <citation type="journal article" date="2010" name="Nature">
        <title>The Amphimedon queenslandica genome and the evolution of animal complexity.</title>
        <authorList>
            <person name="Srivastava M."/>
            <person name="Simakov O."/>
            <person name="Chapman J."/>
            <person name="Fahey B."/>
            <person name="Gauthier M.E."/>
            <person name="Mitros T."/>
            <person name="Richards G.S."/>
            <person name="Conaco C."/>
            <person name="Dacre M."/>
            <person name="Hellsten U."/>
            <person name="Larroux C."/>
            <person name="Putnam N.H."/>
            <person name="Stanke M."/>
            <person name="Adamska M."/>
            <person name="Darling A."/>
            <person name="Degnan S.M."/>
            <person name="Oakley T.H."/>
            <person name="Plachetzki D.C."/>
            <person name="Zhai Y."/>
            <person name="Adamski M."/>
            <person name="Calcino A."/>
            <person name="Cummins S.F."/>
            <person name="Goodstein D.M."/>
            <person name="Harris C."/>
            <person name="Jackson D.J."/>
            <person name="Leys S.P."/>
            <person name="Shu S."/>
            <person name="Woodcroft B.J."/>
            <person name="Vervoort M."/>
            <person name="Kosik K.S."/>
            <person name="Manning G."/>
            <person name="Degnan B.M."/>
            <person name="Rokhsar D.S."/>
        </authorList>
    </citation>
    <scope>NUCLEOTIDE SEQUENCE [LARGE SCALE GENOMIC DNA]</scope>
</reference>
<dbReference type="GO" id="GO:0008930">
    <property type="term" value="F:methylthioadenosine nucleosidase activity"/>
    <property type="evidence" value="ECO:0007669"/>
    <property type="project" value="TreeGrafter"/>
</dbReference>